<keyword evidence="3 8" id="KW-0813">Transport</keyword>
<dbReference type="PANTHER" id="PTHR42929">
    <property type="entry name" value="INNER MEMBRANE ABC TRANSPORTER PERMEASE PROTEIN YDCU-RELATED-RELATED"/>
    <property type="match status" value="1"/>
</dbReference>
<keyword evidence="6 8" id="KW-1133">Transmembrane helix</keyword>
<organism evidence="9 10">
    <name type="scientific">Ruoffia tabacinasalis</name>
    <dbReference type="NCBI Taxonomy" id="87458"/>
    <lineage>
        <taxon>Bacteria</taxon>
        <taxon>Bacillati</taxon>
        <taxon>Bacillota</taxon>
        <taxon>Bacilli</taxon>
        <taxon>Lactobacillales</taxon>
        <taxon>Aerococcaceae</taxon>
        <taxon>Ruoffia</taxon>
    </lineage>
</organism>
<dbReference type="GO" id="GO:0055085">
    <property type="term" value="P:transmembrane transport"/>
    <property type="evidence" value="ECO:0007669"/>
    <property type="project" value="InterPro"/>
</dbReference>
<evidence type="ECO:0000313" key="9">
    <source>
        <dbReference type="EMBL" id="TLQ48958.1"/>
    </source>
</evidence>
<comment type="subcellular location">
    <subcellularLocation>
        <location evidence="1 8">Cell membrane</location>
        <topology evidence="1 8">Multi-pass membrane protein</topology>
    </subcellularLocation>
</comment>
<keyword evidence="5 8" id="KW-0812">Transmembrane</keyword>
<keyword evidence="7 8" id="KW-0472">Membrane</keyword>
<dbReference type="SUPFAM" id="SSF161098">
    <property type="entry name" value="MetI-like"/>
    <property type="match status" value="1"/>
</dbReference>
<dbReference type="Pfam" id="PF00528">
    <property type="entry name" value="BPD_transp_1"/>
    <property type="match status" value="1"/>
</dbReference>
<feature type="transmembrane region" description="Helical" evidence="8">
    <location>
        <begin position="7"/>
        <end position="31"/>
    </location>
</feature>
<comment type="caution">
    <text evidence="9">The sequence shown here is derived from an EMBL/GenBank/DDBJ whole genome shotgun (WGS) entry which is preliminary data.</text>
</comment>
<feature type="transmembrane region" description="Helical" evidence="8">
    <location>
        <begin position="143"/>
        <end position="165"/>
    </location>
</feature>
<dbReference type="Gene3D" id="1.10.3720.10">
    <property type="entry name" value="MetI-like"/>
    <property type="match status" value="1"/>
</dbReference>
<evidence type="ECO:0000256" key="2">
    <source>
        <dbReference type="ARBA" id="ARBA00007069"/>
    </source>
</evidence>
<gene>
    <name evidence="9" type="ORF">FEZ33_02685</name>
</gene>
<dbReference type="InterPro" id="IPR000515">
    <property type="entry name" value="MetI-like"/>
</dbReference>
<dbReference type="CDD" id="cd06261">
    <property type="entry name" value="TM_PBP2"/>
    <property type="match status" value="1"/>
</dbReference>
<dbReference type="EMBL" id="VBSP01000005">
    <property type="protein sequence ID" value="TLQ48958.1"/>
    <property type="molecule type" value="Genomic_DNA"/>
</dbReference>
<feature type="transmembrane region" description="Helical" evidence="8">
    <location>
        <begin position="92"/>
        <end position="113"/>
    </location>
</feature>
<evidence type="ECO:0000256" key="8">
    <source>
        <dbReference type="RuleBase" id="RU363032"/>
    </source>
</evidence>
<evidence type="ECO:0000256" key="5">
    <source>
        <dbReference type="ARBA" id="ARBA00022692"/>
    </source>
</evidence>
<reference evidence="9 10" key="1">
    <citation type="submission" date="2019-05" db="EMBL/GenBank/DDBJ databases">
        <title>The metagenome of a microbial culture collection derived from dairy environment covers the genomic content of the human microbiome.</title>
        <authorList>
            <person name="Roder T."/>
            <person name="Wuthrich D."/>
            <person name="Sattari Z."/>
            <person name="Von Ah U."/>
            <person name="Bar C."/>
            <person name="Ronchi F."/>
            <person name="Macpherson A.J."/>
            <person name="Ganal-Vonarburg S.C."/>
            <person name="Bruggmann R."/>
            <person name="Vergeres G."/>
        </authorList>
    </citation>
    <scope>NUCLEOTIDE SEQUENCE [LARGE SCALE GENOMIC DNA]</scope>
    <source>
        <strain evidence="9 10">FAM 24227</strain>
    </source>
</reference>
<dbReference type="Proteomes" id="UP000306420">
    <property type="component" value="Unassembled WGS sequence"/>
</dbReference>
<comment type="similarity">
    <text evidence="2">Belongs to the binding-protein-dependent transport system permease family. CysTW subfamily.</text>
</comment>
<protein>
    <submittedName>
        <fullName evidence="9">ABC transporter permease</fullName>
    </submittedName>
</protein>
<evidence type="ECO:0000256" key="3">
    <source>
        <dbReference type="ARBA" id="ARBA00022448"/>
    </source>
</evidence>
<evidence type="ECO:0000256" key="4">
    <source>
        <dbReference type="ARBA" id="ARBA00022475"/>
    </source>
</evidence>
<sequence length="279" mass="30822">MSSKHIPYIVITPGFILLVVFLVIPLLSIIWPTFYDGAFTFESYASFFSSSFNLSILWRTVKLSLIVTLFTIILGLPTAYYISRTGKKWRSLLMGFVLFPLLTNSVVRSFAWINILGTNGIVNQFLLNTGLISQPLKLLYTEFAIVIGSIYLFLPLMITTLVGILENIDTEMIEAAETLGANPLVAFVKVIWPLSIPGVIVGSILVFTGTFTAYTTPQLLGGNQNMMMSTFLYQQAMSLGNWQSAGVIALIMIVTTMLVMNVFNAIANMVDRRGGDLNA</sequence>
<accession>A0A5R9EJ44</accession>
<dbReference type="PROSITE" id="PS50928">
    <property type="entry name" value="ABC_TM1"/>
    <property type="match status" value="1"/>
</dbReference>
<dbReference type="InterPro" id="IPR035906">
    <property type="entry name" value="MetI-like_sf"/>
</dbReference>
<feature type="transmembrane region" description="Helical" evidence="8">
    <location>
        <begin position="242"/>
        <end position="263"/>
    </location>
</feature>
<feature type="transmembrane region" description="Helical" evidence="8">
    <location>
        <begin position="56"/>
        <end position="80"/>
    </location>
</feature>
<dbReference type="RefSeq" id="WP_138403852.1">
    <property type="nucleotide sequence ID" value="NZ_VBSP01000005.1"/>
</dbReference>
<evidence type="ECO:0000256" key="1">
    <source>
        <dbReference type="ARBA" id="ARBA00004651"/>
    </source>
</evidence>
<dbReference type="OrthoDB" id="57323at2"/>
<dbReference type="AlphaFoldDB" id="A0A5R9EJ44"/>
<feature type="transmembrane region" description="Helical" evidence="8">
    <location>
        <begin position="186"/>
        <end position="207"/>
    </location>
</feature>
<dbReference type="PANTHER" id="PTHR42929:SF1">
    <property type="entry name" value="INNER MEMBRANE ABC TRANSPORTER PERMEASE PROTEIN YDCU-RELATED"/>
    <property type="match status" value="1"/>
</dbReference>
<proteinExistence type="inferred from homology"/>
<dbReference type="GO" id="GO:0005886">
    <property type="term" value="C:plasma membrane"/>
    <property type="evidence" value="ECO:0007669"/>
    <property type="project" value="UniProtKB-SubCell"/>
</dbReference>
<evidence type="ECO:0000313" key="10">
    <source>
        <dbReference type="Proteomes" id="UP000306420"/>
    </source>
</evidence>
<name>A0A5R9EJ44_9LACT</name>
<evidence type="ECO:0000256" key="7">
    <source>
        <dbReference type="ARBA" id="ARBA00023136"/>
    </source>
</evidence>
<keyword evidence="4" id="KW-1003">Cell membrane</keyword>
<evidence type="ECO:0000256" key="6">
    <source>
        <dbReference type="ARBA" id="ARBA00022989"/>
    </source>
</evidence>